<proteinExistence type="predicted"/>
<dbReference type="OrthoDB" id="5824787at2759"/>
<dbReference type="Proteomes" id="UP000024635">
    <property type="component" value="Unassembled WGS sequence"/>
</dbReference>
<evidence type="ECO:0000313" key="1">
    <source>
        <dbReference type="EMBL" id="EYB96806.1"/>
    </source>
</evidence>
<comment type="caution">
    <text evidence="1">The sequence shown here is derived from an EMBL/GenBank/DDBJ whole genome shotgun (WGS) entry which is preliminary data.</text>
</comment>
<dbReference type="AlphaFoldDB" id="A0A016T2G1"/>
<protein>
    <submittedName>
        <fullName evidence="1">Uncharacterized protein</fullName>
    </submittedName>
</protein>
<keyword evidence="2" id="KW-1185">Reference proteome</keyword>
<organism evidence="1 2">
    <name type="scientific">Ancylostoma ceylanicum</name>
    <dbReference type="NCBI Taxonomy" id="53326"/>
    <lineage>
        <taxon>Eukaryota</taxon>
        <taxon>Metazoa</taxon>
        <taxon>Ecdysozoa</taxon>
        <taxon>Nematoda</taxon>
        <taxon>Chromadorea</taxon>
        <taxon>Rhabditida</taxon>
        <taxon>Rhabditina</taxon>
        <taxon>Rhabditomorpha</taxon>
        <taxon>Strongyloidea</taxon>
        <taxon>Ancylostomatidae</taxon>
        <taxon>Ancylostomatinae</taxon>
        <taxon>Ancylostoma</taxon>
    </lineage>
</organism>
<sequence length="123" mass="13406">MVELEEAASEVPFDIIGLSGAQQTGSSVLRLQRSTLNKEAISSALEHLATSTDLSNYEQLKIATALAADGTSSKQVKESHISEGKTKLYECRHRLLHQFSARSSVEFSVVSKALRESLKADIE</sequence>
<dbReference type="EMBL" id="JARK01001483">
    <property type="protein sequence ID" value="EYB96806.1"/>
    <property type="molecule type" value="Genomic_DNA"/>
</dbReference>
<accession>A0A016T2G1</accession>
<name>A0A016T2G1_9BILA</name>
<evidence type="ECO:0000313" key="2">
    <source>
        <dbReference type="Proteomes" id="UP000024635"/>
    </source>
</evidence>
<gene>
    <name evidence="1" type="primary">Acey_s0147.g2618</name>
    <name evidence="1" type="ORF">Y032_0147g2618</name>
</gene>
<reference evidence="2" key="1">
    <citation type="journal article" date="2015" name="Nat. Genet.">
        <title>The genome and transcriptome of the zoonotic hookworm Ancylostoma ceylanicum identify infection-specific gene families.</title>
        <authorList>
            <person name="Schwarz E.M."/>
            <person name="Hu Y."/>
            <person name="Antoshechkin I."/>
            <person name="Miller M.M."/>
            <person name="Sternberg P.W."/>
            <person name="Aroian R.V."/>
        </authorList>
    </citation>
    <scope>NUCLEOTIDE SEQUENCE</scope>
    <source>
        <strain evidence="2">HY135</strain>
    </source>
</reference>